<evidence type="ECO:0000313" key="4">
    <source>
        <dbReference type="Proteomes" id="UP000002221"/>
    </source>
</evidence>
<dbReference type="OrthoDB" id="9946506at2"/>
<dbReference type="KEGG" id="rmr:Rmar_0785"/>
<dbReference type="AlphaFoldDB" id="D0MGC7"/>
<accession>D0MGC7</accession>
<protein>
    <recommendedName>
        <fullName evidence="5">Magnesium transporter MgtE intracellular domain-containing protein</fullName>
    </recommendedName>
</protein>
<sequence>MKLVLRIVLAIVFFLIGVVGMYFAMPYIAPQRVQQVQRQLDSLQAIAEGDSTLLDSLAFNPLFLFADSLAATRDTLRQLRDSIQSLHHRLHQFNQTLQQVQQQLSQVQQRLTVLEAQRAKAKELAATITRLEDAQRRALLSQLSPEILDLLYLETQGRGRTLLLQSLPPEQAARLVSRLIQKSDDQEPMVTSVGSQSP</sequence>
<keyword evidence="1" id="KW-0175">Coiled coil</keyword>
<feature type="transmembrane region" description="Helical" evidence="2">
    <location>
        <begin position="7"/>
        <end position="29"/>
    </location>
</feature>
<dbReference type="EMBL" id="CP001807">
    <property type="protein sequence ID" value="ACY47683.1"/>
    <property type="molecule type" value="Genomic_DNA"/>
</dbReference>
<dbReference type="STRING" id="518766.Rmar_0785"/>
<evidence type="ECO:0000256" key="1">
    <source>
        <dbReference type="SAM" id="Coils"/>
    </source>
</evidence>
<gene>
    <name evidence="3" type="ordered locus">Rmar_0785</name>
</gene>
<keyword evidence="4" id="KW-1185">Reference proteome</keyword>
<proteinExistence type="predicted"/>
<evidence type="ECO:0000256" key="2">
    <source>
        <dbReference type="SAM" id="Phobius"/>
    </source>
</evidence>
<evidence type="ECO:0000313" key="3">
    <source>
        <dbReference type="EMBL" id="ACY47683.1"/>
    </source>
</evidence>
<dbReference type="RefSeq" id="WP_012843295.1">
    <property type="nucleotide sequence ID" value="NC_013501.1"/>
</dbReference>
<dbReference type="HOGENOM" id="CLU_1395366_0_0_10"/>
<feature type="coiled-coil region" evidence="1">
    <location>
        <begin position="76"/>
        <end position="134"/>
    </location>
</feature>
<organism evidence="3 4">
    <name type="scientific">Rhodothermus marinus (strain ATCC 43812 / DSM 4252 / R-10)</name>
    <name type="common">Rhodothermus obamensis</name>
    <dbReference type="NCBI Taxonomy" id="518766"/>
    <lineage>
        <taxon>Bacteria</taxon>
        <taxon>Pseudomonadati</taxon>
        <taxon>Rhodothermota</taxon>
        <taxon>Rhodothermia</taxon>
        <taxon>Rhodothermales</taxon>
        <taxon>Rhodothermaceae</taxon>
        <taxon>Rhodothermus</taxon>
    </lineage>
</organism>
<name>D0MGC7_RHOM4</name>
<reference evidence="3 4" key="1">
    <citation type="journal article" date="2009" name="Stand. Genomic Sci.">
        <title>Complete genome sequence of Rhodothermus marinus type strain (R-10).</title>
        <authorList>
            <person name="Nolan M."/>
            <person name="Tindall B.J."/>
            <person name="Pomrenke H."/>
            <person name="Lapidus A."/>
            <person name="Copeland A."/>
            <person name="Glavina Del Rio T."/>
            <person name="Lucas S."/>
            <person name="Chen F."/>
            <person name="Tice H."/>
            <person name="Cheng J.F."/>
            <person name="Saunders E."/>
            <person name="Han C."/>
            <person name="Bruce D."/>
            <person name="Goodwin L."/>
            <person name="Chain P."/>
            <person name="Pitluck S."/>
            <person name="Ovchinikova G."/>
            <person name="Pati A."/>
            <person name="Ivanova N."/>
            <person name="Mavromatis K."/>
            <person name="Chen A."/>
            <person name="Palaniappan K."/>
            <person name="Land M."/>
            <person name="Hauser L."/>
            <person name="Chang Y.J."/>
            <person name="Jeffries C.D."/>
            <person name="Brettin T."/>
            <person name="Goker M."/>
            <person name="Bristow J."/>
            <person name="Eisen J.A."/>
            <person name="Markowitz V."/>
            <person name="Hugenholtz P."/>
            <person name="Kyrpides N.C."/>
            <person name="Klenk H.P."/>
            <person name="Detter J.C."/>
        </authorList>
    </citation>
    <scope>NUCLEOTIDE SEQUENCE [LARGE SCALE GENOMIC DNA]</scope>
    <source>
        <strain evidence="4">ATCC 43812 / DSM 4252 / R-10</strain>
    </source>
</reference>
<dbReference type="Proteomes" id="UP000002221">
    <property type="component" value="Chromosome"/>
</dbReference>
<keyword evidence="2" id="KW-1133">Transmembrane helix</keyword>
<keyword evidence="2" id="KW-0812">Transmembrane</keyword>
<keyword evidence="2" id="KW-0472">Membrane</keyword>
<evidence type="ECO:0008006" key="5">
    <source>
        <dbReference type="Google" id="ProtNLM"/>
    </source>
</evidence>